<evidence type="ECO:0000256" key="1">
    <source>
        <dbReference type="SAM" id="Phobius"/>
    </source>
</evidence>
<feature type="transmembrane region" description="Helical" evidence="1">
    <location>
        <begin position="468"/>
        <end position="490"/>
    </location>
</feature>
<name>S0B5B0_ENTIV</name>
<dbReference type="EMBL" id="AK424033">
    <property type="protein sequence ID" value="BAN42409.1"/>
    <property type="molecule type" value="mRNA"/>
</dbReference>
<protein>
    <submittedName>
        <fullName evidence="2">Uncharacterized protein</fullName>
    </submittedName>
</protein>
<evidence type="ECO:0000313" key="2">
    <source>
        <dbReference type="EMBL" id="BAN42409.1"/>
    </source>
</evidence>
<keyword evidence="1" id="KW-1133">Transmembrane helix</keyword>
<dbReference type="VEuPathDB" id="AmoebaDB:EIN_074380"/>
<keyword evidence="1" id="KW-0812">Transmembrane</keyword>
<sequence>MLILYCIITALAVPQFKNIDINTSSYQHTHESVYAPLTRNVGCGDAAVTRATWFSVTNTSPEPIAVSVQFYNEFRVLNNGILSFTVISTPIGKNSQCLGKYNGTDKLTSTTFTLHPTEKVYITHHATVNGKDTKKSESLRIRATPAFWLKKGTLVVKPNYNDVKKLDTKTSEMTNVTQLVKNTDKVLSDAHSMIKSIKRETLAKITAQKVAEDTVHRYIAAANKRPMKPIKVALVKRTRTVKLGQRKYRASRLHFDELISFEDQQFTKDSCNPSNMIRAKFYTVDIPAGKKLRVNTCHKATEGDVKVDVLVGDKCREVSRYKCRRMKGEVVQYVPTGTNGESVVVRVSSSMVKAYAFVKIDALNIVKQLSKSKREKLEREGKFRFGGFWAKQWGDKTKTNSSTCKQCQLIKDKNGGVIKSSEDCKKCPVLVNNNSLKKGSPLNEQQKSVAYDLTTLHTSIKKIGPKKVGIALGVVFGVILLCCGVAVIILKLKKKKNMDYNPL</sequence>
<organism evidence="2">
    <name type="scientific">Entamoeba invadens</name>
    <dbReference type="NCBI Taxonomy" id="33085"/>
    <lineage>
        <taxon>Eukaryota</taxon>
        <taxon>Amoebozoa</taxon>
        <taxon>Evosea</taxon>
        <taxon>Archamoebae</taxon>
        <taxon>Mastigamoebida</taxon>
        <taxon>Entamoebidae</taxon>
        <taxon>Entamoeba</taxon>
    </lineage>
</organism>
<proteinExistence type="evidence at transcript level"/>
<keyword evidence="1" id="KW-0472">Membrane</keyword>
<dbReference type="AlphaFoldDB" id="S0B5B0"/>
<accession>S0B5B0</accession>
<reference evidence="2" key="1">
    <citation type="submission" date="2012-06" db="EMBL/GenBank/DDBJ databases">
        <title>Short 5' UTR of Entamoeba genes.</title>
        <authorList>
            <person name="Hiranuka K."/>
            <person name="Kumagai M."/>
            <person name="Wakaguri H."/>
            <person name="Suzuki Y."/>
            <person name="Sugano S."/>
            <person name="Watanabe J."/>
            <person name="Makioka A."/>
        </authorList>
    </citation>
    <scope>NUCLEOTIDE SEQUENCE</scope>
    <source>
        <strain evidence="2">IP1</strain>
    </source>
</reference>